<dbReference type="PANTHER" id="PTHR34219:SF3">
    <property type="entry name" value="BLL7967 PROTEIN"/>
    <property type="match status" value="1"/>
</dbReference>
<dbReference type="Pfam" id="PF03929">
    <property type="entry name" value="PepSY_TM"/>
    <property type="match status" value="1"/>
</dbReference>
<evidence type="ECO:0000313" key="2">
    <source>
        <dbReference type="EMBL" id="MBB5709852.1"/>
    </source>
</evidence>
<reference evidence="2 3" key="1">
    <citation type="submission" date="2020-08" db="EMBL/GenBank/DDBJ databases">
        <title>Genomic Encyclopedia of Type Strains, Phase IV (KMG-IV): sequencing the most valuable type-strain genomes for metagenomic binning, comparative biology and taxonomic classification.</title>
        <authorList>
            <person name="Goeker M."/>
        </authorList>
    </citation>
    <scope>NUCLEOTIDE SEQUENCE [LARGE SCALE GENOMIC DNA]</scope>
    <source>
        <strain evidence="2 3">DSM 26736</strain>
    </source>
</reference>
<name>A0A840YPL2_9SPHN</name>
<sequence>MIITRNRIVLTLSSSSIRVWYMVHKWTSLICTVFLLMLCITGLPLVFHDEIDRLSGETTQLGLPGVGSSGTAPGLLPLDEMMARALAARPGEVPLFMAFDNDQPSMTITTGPHPDAPGSQMTIQLFDRSTGKALGQEAEGEGVMHFLLQLHTDMFLGLPGMLFLGAMGVLFTVALISGVVLYAPFMRKLGFGTLRTSRSTRLKWLDYHNLLGIVALAWMTVVGVTGVINTLEDPINKLWRSRELAAMTREYAGKGALPPSRYGSLDKAMAQACKALPGNNPQFIGFPGGKFSSKHHYAVFFQGDTPLTERLLTPALIDAETGAFTAARAMPWYNKSLSLSRPLHFGDYGGLPLKILWAVLDLFTIVILVTGVYLWLGKRRASPAAHVREVESGGVVVPAE</sequence>
<dbReference type="InterPro" id="IPR005625">
    <property type="entry name" value="PepSY-ass_TM"/>
</dbReference>
<dbReference type="RefSeq" id="WP_246352195.1">
    <property type="nucleotide sequence ID" value="NZ_JACIJF010000002.1"/>
</dbReference>
<keyword evidence="1" id="KW-0812">Transmembrane</keyword>
<protein>
    <submittedName>
        <fullName evidence="2">Putative iron-regulated membrane protein</fullName>
    </submittedName>
</protein>
<accession>A0A840YPL2</accession>
<proteinExistence type="predicted"/>
<feature type="transmembrane region" description="Helical" evidence="1">
    <location>
        <begin position="161"/>
        <end position="186"/>
    </location>
</feature>
<evidence type="ECO:0000256" key="1">
    <source>
        <dbReference type="SAM" id="Phobius"/>
    </source>
</evidence>
<feature type="transmembrane region" description="Helical" evidence="1">
    <location>
        <begin position="26"/>
        <end position="47"/>
    </location>
</feature>
<organism evidence="2 3">
    <name type="scientific">Sphingomonas xinjiangensis</name>
    <dbReference type="NCBI Taxonomy" id="643568"/>
    <lineage>
        <taxon>Bacteria</taxon>
        <taxon>Pseudomonadati</taxon>
        <taxon>Pseudomonadota</taxon>
        <taxon>Alphaproteobacteria</taxon>
        <taxon>Sphingomonadales</taxon>
        <taxon>Sphingomonadaceae</taxon>
        <taxon>Sphingomonas</taxon>
    </lineage>
</organism>
<dbReference type="PANTHER" id="PTHR34219">
    <property type="entry name" value="IRON-REGULATED INNER MEMBRANE PROTEIN-RELATED"/>
    <property type="match status" value="1"/>
</dbReference>
<keyword evidence="1" id="KW-1133">Transmembrane helix</keyword>
<gene>
    <name evidence="2" type="ORF">FHT02_001074</name>
</gene>
<feature type="transmembrane region" description="Helical" evidence="1">
    <location>
        <begin position="207"/>
        <end position="228"/>
    </location>
</feature>
<comment type="caution">
    <text evidence="2">The sequence shown here is derived from an EMBL/GenBank/DDBJ whole genome shotgun (WGS) entry which is preliminary data.</text>
</comment>
<dbReference type="Proteomes" id="UP000527143">
    <property type="component" value="Unassembled WGS sequence"/>
</dbReference>
<keyword evidence="3" id="KW-1185">Reference proteome</keyword>
<evidence type="ECO:0000313" key="3">
    <source>
        <dbReference type="Proteomes" id="UP000527143"/>
    </source>
</evidence>
<dbReference type="EMBL" id="JACIJF010000002">
    <property type="protein sequence ID" value="MBB5709852.1"/>
    <property type="molecule type" value="Genomic_DNA"/>
</dbReference>
<keyword evidence="1" id="KW-0472">Membrane</keyword>
<feature type="transmembrane region" description="Helical" evidence="1">
    <location>
        <begin position="355"/>
        <end position="376"/>
    </location>
</feature>
<dbReference type="AlphaFoldDB" id="A0A840YPL2"/>